<dbReference type="Gene3D" id="2.20.70.10">
    <property type="match status" value="1"/>
</dbReference>
<dbReference type="PROSITE" id="PS01159">
    <property type="entry name" value="WW_DOMAIN_1"/>
    <property type="match status" value="1"/>
</dbReference>
<dbReference type="SUPFAM" id="SSF52540">
    <property type="entry name" value="P-loop containing nucleoside triphosphate hydrolases"/>
    <property type="match status" value="1"/>
</dbReference>
<feature type="region of interest" description="Disordered" evidence="8">
    <location>
        <begin position="999"/>
        <end position="1108"/>
    </location>
</feature>
<keyword evidence="6" id="KW-0067">ATP-binding</keyword>
<dbReference type="PANTHER" id="PTHR47958">
    <property type="entry name" value="ATP-DEPENDENT RNA HELICASE DBP3"/>
    <property type="match status" value="1"/>
</dbReference>
<dbReference type="InterPro" id="IPR004853">
    <property type="entry name" value="Sugar_P_trans_dom"/>
</dbReference>
<dbReference type="PROSITE" id="PS51192">
    <property type="entry name" value="HELICASE_ATP_BIND_1"/>
    <property type="match status" value="1"/>
</dbReference>
<dbReference type="SMART" id="SM00487">
    <property type="entry name" value="DEXDc"/>
    <property type="match status" value="1"/>
</dbReference>
<protein>
    <recommendedName>
        <fullName evidence="2">RNA helicase</fullName>
        <ecNumber evidence="2">3.6.4.13</ecNumber>
    </recommendedName>
</protein>
<evidence type="ECO:0000256" key="8">
    <source>
        <dbReference type="SAM" id="MobiDB-lite"/>
    </source>
</evidence>
<evidence type="ECO:0000313" key="13">
    <source>
        <dbReference type="EMBL" id="KAG5405293.1"/>
    </source>
</evidence>
<evidence type="ECO:0000256" key="2">
    <source>
        <dbReference type="ARBA" id="ARBA00012552"/>
    </source>
</evidence>
<feature type="domain" description="Helicase C-terminal" evidence="12">
    <location>
        <begin position="862"/>
        <end position="1006"/>
    </location>
</feature>
<dbReference type="Pfam" id="PF00270">
    <property type="entry name" value="DEAD"/>
    <property type="match status" value="1"/>
</dbReference>
<feature type="domain" description="WW" evidence="10">
    <location>
        <begin position="417"/>
        <end position="451"/>
    </location>
</feature>
<accession>A0ABQ7N2Z9</accession>
<feature type="compositionally biased region" description="Low complexity" evidence="8">
    <location>
        <begin position="1058"/>
        <end position="1071"/>
    </location>
</feature>
<feature type="domain" description="Helicase ATP-binding" evidence="11">
    <location>
        <begin position="659"/>
        <end position="833"/>
    </location>
</feature>
<keyword evidence="9" id="KW-1133">Transmembrane helix</keyword>
<keyword evidence="9" id="KW-0812">Transmembrane</keyword>
<reference evidence="13 14" key="1">
    <citation type="submission" date="2021-03" db="EMBL/GenBank/DDBJ databases">
        <authorList>
            <person name="King G.J."/>
            <person name="Bancroft I."/>
            <person name="Baten A."/>
            <person name="Bloomfield J."/>
            <person name="Borpatragohain P."/>
            <person name="He Z."/>
            <person name="Irish N."/>
            <person name="Irwin J."/>
            <person name="Liu K."/>
            <person name="Mauleon R.P."/>
            <person name="Moore J."/>
            <person name="Morris R."/>
            <person name="Ostergaard L."/>
            <person name="Wang B."/>
            <person name="Wells R."/>
        </authorList>
    </citation>
    <scope>NUCLEOTIDE SEQUENCE [LARGE SCALE GENOMIC DNA]</scope>
    <source>
        <strain evidence="13">R-o-18</strain>
        <tissue evidence="13">Leaf</tissue>
    </source>
</reference>
<dbReference type="SUPFAM" id="SSF103481">
    <property type="entry name" value="Multidrug resistance efflux transporter EmrE"/>
    <property type="match status" value="1"/>
</dbReference>
<dbReference type="SUPFAM" id="SSF51045">
    <property type="entry name" value="WW domain"/>
    <property type="match status" value="1"/>
</dbReference>
<dbReference type="PROSITE" id="PS50020">
    <property type="entry name" value="WW_DOMAIN_2"/>
    <property type="match status" value="1"/>
</dbReference>
<evidence type="ECO:0000256" key="5">
    <source>
        <dbReference type="ARBA" id="ARBA00022806"/>
    </source>
</evidence>
<feature type="compositionally biased region" description="Low complexity" evidence="8">
    <location>
        <begin position="456"/>
        <end position="472"/>
    </location>
</feature>
<feature type="transmembrane region" description="Helical" evidence="9">
    <location>
        <begin position="252"/>
        <end position="273"/>
    </location>
</feature>
<dbReference type="SMART" id="SM00490">
    <property type="entry name" value="HELICc"/>
    <property type="match status" value="1"/>
</dbReference>
<dbReference type="PROSITE" id="PS00039">
    <property type="entry name" value="DEAD_ATP_HELICASE"/>
    <property type="match status" value="1"/>
</dbReference>
<dbReference type="Pfam" id="PF03151">
    <property type="entry name" value="TPT"/>
    <property type="match status" value="1"/>
</dbReference>
<dbReference type="Pfam" id="PF00271">
    <property type="entry name" value="Helicase_C"/>
    <property type="match status" value="1"/>
</dbReference>
<feature type="compositionally biased region" description="Low complexity" evidence="8">
    <location>
        <begin position="23"/>
        <end position="41"/>
    </location>
</feature>
<dbReference type="PROSITE" id="PS51194">
    <property type="entry name" value="HELICASE_CTER"/>
    <property type="match status" value="1"/>
</dbReference>
<organism evidence="13 14">
    <name type="scientific">Brassica rapa subsp. trilocularis</name>
    <dbReference type="NCBI Taxonomy" id="1813537"/>
    <lineage>
        <taxon>Eukaryota</taxon>
        <taxon>Viridiplantae</taxon>
        <taxon>Streptophyta</taxon>
        <taxon>Embryophyta</taxon>
        <taxon>Tracheophyta</taxon>
        <taxon>Spermatophyta</taxon>
        <taxon>Magnoliopsida</taxon>
        <taxon>eudicotyledons</taxon>
        <taxon>Gunneridae</taxon>
        <taxon>Pentapetalae</taxon>
        <taxon>rosids</taxon>
        <taxon>malvids</taxon>
        <taxon>Brassicales</taxon>
        <taxon>Brassicaceae</taxon>
        <taxon>Brassiceae</taxon>
        <taxon>Brassica</taxon>
    </lineage>
</organism>
<dbReference type="InterPro" id="IPR037185">
    <property type="entry name" value="EmrE-like"/>
</dbReference>
<dbReference type="CDD" id="cd00201">
    <property type="entry name" value="WW"/>
    <property type="match status" value="1"/>
</dbReference>
<dbReference type="InterPro" id="IPR027417">
    <property type="entry name" value="P-loop_NTPase"/>
</dbReference>
<feature type="region of interest" description="Disordered" evidence="8">
    <location>
        <begin position="18"/>
        <end position="43"/>
    </location>
</feature>
<proteinExistence type="predicted"/>
<feature type="transmembrane region" description="Helical" evidence="9">
    <location>
        <begin position="178"/>
        <end position="203"/>
    </location>
</feature>
<evidence type="ECO:0000256" key="9">
    <source>
        <dbReference type="SAM" id="Phobius"/>
    </source>
</evidence>
<dbReference type="InterPro" id="IPR014001">
    <property type="entry name" value="Helicase_ATP-bd"/>
</dbReference>
<evidence type="ECO:0000256" key="7">
    <source>
        <dbReference type="ARBA" id="ARBA00022884"/>
    </source>
</evidence>
<keyword evidence="4" id="KW-0378">Hydrolase</keyword>
<evidence type="ECO:0000259" key="10">
    <source>
        <dbReference type="PROSITE" id="PS50020"/>
    </source>
</evidence>
<feature type="compositionally biased region" description="Gly residues" evidence="8">
    <location>
        <begin position="1022"/>
        <end position="1057"/>
    </location>
</feature>
<keyword evidence="14" id="KW-1185">Reference proteome</keyword>
<dbReference type="InterPro" id="IPR011545">
    <property type="entry name" value="DEAD/DEAH_box_helicase_dom"/>
</dbReference>
<feature type="compositionally biased region" description="Basic and acidic residues" evidence="8">
    <location>
        <begin position="1099"/>
        <end position="1108"/>
    </location>
</feature>
<dbReference type="InterPro" id="IPR001650">
    <property type="entry name" value="Helicase_C-like"/>
</dbReference>
<feature type="compositionally biased region" description="Basic and acidic residues" evidence="8">
    <location>
        <begin position="1072"/>
        <end position="1085"/>
    </location>
</feature>
<comment type="caution">
    <text evidence="13">The sequence shown here is derived from an EMBL/GenBank/DDBJ whole genome shotgun (WGS) entry which is preliminary data.</text>
</comment>
<keyword evidence="5" id="KW-0347">Helicase</keyword>
<keyword evidence="9" id="KW-0472">Membrane</keyword>
<keyword evidence="3" id="KW-0547">Nucleotide-binding</keyword>
<dbReference type="EMBL" id="JADBGQ010000003">
    <property type="protein sequence ID" value="KAG5405293.1"/>
    <property type="molecule type" value="Genomic_DNA"/>
</dbReference>
<dbReference type="InterPro" id="IPR000629">
    <property type="entry name" value="RNA-helicase_DEAD-box_CS"/>
</dbReference>
<evidence type="ECO:0000259" key="11">
    <source>
        <dbReference type="PROSITE" id="PS51192"/>
    </source>
</evidence>
<feature type="transmembrane region" description="Helical" evidence="9">
    <location>
        <begin position="139"/>
        <end position="157"/>
    </location>
</feature>
<keyword evidence="7" id="KW-0694">RNA-binding</keyword>
<dbReference type="EC" id="3.6.4.13" evidence="2"/>
<feature type="transmembrane region" description="Helical" evidence="9">
    <location>
        <begin position="78"/>
        <end position="95"/>
    </location>
</feature>
<dbReference type="SMART" id="SM00456">
    <property type="entry name" value="WW"/>
    <property type="match status" value="1"/>
</dbReference>
<evidence type="ECO:0000313" key="14">
    <source>
        <dbReference type="Proteomes" id="UP000823674"/>
    </source>
</evidence>
<dbReference type="Pfam" id="PF00397">
    <property type="entry name" value="WW"/>
    <property type="match status" value="1"/>
</dbReference>
<evidence type="ECO:0000256" key="3">
    <source>
        <dbReference type="ARBA" id="ARBA00022741"/>
    </source>
</evidence>
<evidence type="ECO:0000259" key="12">
    <source>
        <dbReference type="PROSITE" id="PS51194"/>
    </source>
</evidence>
<sequence length="1108" mass="120992">MLLITPYPRLVSPLLATKSTPESSSSRRARASSSSSSSSSSYHWPFLTPKRRLNGFKLKSATVPGDVESGSLVKGLKLGGMFGVWYLLNIYYNIFNKQVLRVFPYPATVTAFQLGCGTLMISIMWLLKLHPRPKVTPSQFPAILQLAAAHTLGNLLTNVSLGRVNVSFTHTIKALEPFFTVLFSVLLLGEWPSLWIVCSLLPIVAGVSLASSTEASFNWIGFCSAMASNVTNQSRNVLSKKFMVEKEALDNINLFSIITIISFVLLVPVAILIDGFKFTPSQLHLATSQGLTVKEFCLMSLLAGVCLHSYQQVSYMILEMVSPVTHSVGNCVKRVVVIASSILFFKTPVSPLNSIEPRESNQTQTQNLPEVSSLCSENLTDSTFVSSVAALEIRKLFDLLAMAATAPSAVRYAPEDHSLPKPWKGLVDDRTGYLYFWNPETNVTQYERPQPPSNLPVSSSASVQVPQASAVPNGSSYAPAKGGDDKYSRATTDGGPRRSRFSEIDDRSGAPYLIGAANGLGNSLPPSSAPVSDLSPEAYCRRHEITVSGGQVPAPLMSFETTGFPPELLRETHFITLGAMFAPGRSLCRTLYYYFSEVLAKYLEWDQIFWEGLPKSSKLVVGPVNGVVMFHFTTGSRLKKRRPPTAGFSAPTPIQAQSWPIAMQGRDIVAIAKTGSGKTLGYLLPGFMHLQRVRNDSRMGPTILVLSPTRELATQIQDEAVKFGRSSRISCTCLYGGAPKGPQLRDLERGADIVVATPGRLNDILEMRRISLRQVSYLVLDEADRMLDMGFEPQIRKIVKEIPTKRQTLMYTATWPKGVRKIAADLLVNPAQVNIGNVDELVANKSITQHIEVVAPMEKQRRLEQILRSQEPGSKVIIFCSTKRMCDQLTRNLTRQFGAAAIHGDKSQPERDNVLNQFRSGRTPVLVATDVAARGLDVKDIRAVINYDFPNGVEDYVHRIGRTGRAGATGQAFTFFGDQDSKHASDLIKILEGANQRVPPQIRDMAARGGGGMNKFSRWGPSSGGRGGSSGYGGRGGGSGYGGRGSDSGYGGRGGFGSRDSGMGSRSSNGWGRERERSRSPERFNRVPPPSSTGSPPRSFHEAMMKHR</sequence>
<evidence type="ECO:0000256" key="4">
    <source>
        <dbReference type="ARBA" id="ARBA00022801"/>
    </source>
</evidence>
<dbReference type="Proteomes" id="UP000823674">
    <property type="component" value="Chromosome A03"/>
</dbReference>
<feature type="transmembrane region" description="Helical" evidence="9">
    <location>
        <begin position="107"/>
        <end position="127"/>
    </location>
</feature>
<dbReference type="CDD" id="cd18787">
    <property type="entry name" value="SF2_C_DEAD"/>
    <property type="match status" value="1"/>
</dbReference>
<dbReference type="InterPro" id="IPR001202">
    <property type="entry name" value="WW_dom"/>
</dbReference>
<comment type="subcellular location">
    <subcellularLocation>
        <location evidence="1">Membrane</location>
        <topology evidence="1">Multi-pass membrane protein</topology>
    </subcellularLocation>
</comment>
<gene>
    <name evidence="13" type="primary">A03p034250.1_BraROA</name>
    <name evidence="13" type="ORF">IGI04_011412</name>
</gene>
<name>A0ABQ7N2Z9_BRACM</name>
<evidence type="ECO:0000256" key="1">
    <source>
        <dbReference type="ARBA" id="ARBA00004141"/>
    </source>
</evidence>
<evidence type="ECO:0000256" key="6">
    <source>
        <dbReference type="ARBA" id="ARBA00022840"/>
    </source>
</evidence>
<feature type="region of interest" description="Disordered" evidence="8">
    <location>
        <begin position="445"/>
        <end position="503"/>
    </location>
</feature>
<dbReference type="InterPro" id="IPR036020">
    <property type="entry name" value="WW_dom_sf"/>
</dbReference>
<dbReference type="Gene3D" id="3.40.50.300">
    <property type="entry name" value="P-loop containing nucleotide triphosphate hydrolases"/>
    <property type="match status" value="2"/>
</dbReference>